<keyword evidence="3" id="KW-0602">Photosynthesis</keyword>
<dbReference type="Pfam" id="PF02514">
    <property type="entry name" value="CobN-Mg_chel"/>
    <property type="match status" value="1"/>
</dbReference>
<reference evidence="14" key="1">
    <citation type="journal article" date="2019" name="Plant J.">
        <title>Chlorella vulgaris genome assembly and annotation reveals the molecular basis for metabolic acclimation to high light conditions.</title>
        <authorList>
            <person name="Cecchin M."/>
            <person name="Marcolungo L."/>
            <person name="Rossato M."/>
            <person name="Girolomoni L."/>
            <person name="Cosentino E."/>
            <person name="Cuine S."/>
            <person name="Li-Beisson Y."/>
            <person name="Delledonne M."/>
            <person name="Ballottari M."/>
        </authorList>
    </citation>
    <scope>NUCLEOTIDE SEQUENCE</scope>
    <source>
        <strain evidence="14">211/11P</strain>
    </source>
</reference>
<comment type="pathway">
    <text evidence="8">Porphyrin-containing compound metabolism.</text>
</comment>
<evidence type="ECO:0000256" key="4">
    <source>
        <dbReference type="ARBA" id="ARBA00022598"/>
    </source>
</evidence>
<dbReference type="CDD" id="cd10150">
    <property type="entry name" value="CobN_like"/>
    <property type="match status" value="1"/>
</dbReference>
<reference evidence="14" key="2">
    <citation type="submission" date="2020-11" db="EMBL/GenBank/DDBJ databases">
        <authorList>
            <person name="Cecchin M."/>
            <person name="Marcolungo L."/>
            <person name="Rossato M."/>
            <person name="Girolomoni L."/>
            <person name="Cosentino E."/>
            <person name="Cuine S."/>
            <person name="Li-Beisson Y."/>
            <person name="Delledonne M."/>
            <person name="Ballottari M."/>
        </authorList>
    </citation>
    <scope>NUCLEOTIDE SEQUENCE</scope>
    <source>
        <strain evidence="14">211/11P</strain>
        <tissue evidence="14">Whole cell</tissue>
    </source>
</reference>
<feature type="compositionally biased region" description="Low complexity" evidence="11">
    <location>
        <begin position="949"/>
        <end position="971"/>
    </location>
</feature>
<name>A0A9D4TWW6_CHLVU</name>
<gene>
    <name evidence="14" type="ORF">D9Q98_002054</name>
</gene>
<feature type="compositionally biased region" description="Low complexity" evidence="11">
    <location>
        <begin position="1061"/>
        <end position="1076"/>
    </location>
</feature>
<feature type="region of interest" description="Disordered" evidence="11">
    <location>
        <begin position="949"/>
        <end position="975"/>
    </location>
</feature>
<keyword evidence="6" id="KW-0067">ATP-binding</keyword>
<dbReference type="Pfam" id="PF11965">
    <property type="entry name" value="DUF3479"/>
    <property type="match status" value="1"/>
</dbReference>
<comment type="similarity">
    <text evidence="1">Belongs to the Mg-chelatase subunit H family.</text>
</comment>
<feature type="domain" description="Magnesium chelatase subunit H N-terminal" evidence="13">
    <location>
        <begin position="196"/>
        <end position="354"/>
    </location>
</feature>
<keyword evidence="15" id="KW-1185">Reference proteome</keyword>
<dbReference type="InterPro" id="IPR011771">
    <property type="entry name" value="BchH"/>
</dbReference>
<evidence type="ECO:0000256" key="1">
    <source>
        <dbReference type="ARBA" id="ARBA00010851"/>
    </source>
</evidence>
<evidence type="ECO:0000256" key="2">
    <source>
        <dbReference type="ARBA" id="ARBA00012825"/>
    </source>
</evidence>
<evidence type="ECO:0000256" key="3">
    <source>
        <dbReference type="ARBA" id="ARBA00022531"/>
    </source>
</evidence>
<evidence type="ECO:0000256" key="10">
    <source>
        <dbReference type="SAM" id="Coils"/>
    </source>
</evidence>
<dbReference type="GO" id="GO:0015979">
    <property type="term" value="P:photosynthesis"/>
    <property type="evidence" value="ECO:0007669"/>
    <property type="project" value="UniProtKB-KW"/>
</dbReference>
<sequence>MISEAEKFVLGMSSDAAAAAAESAPLPPPMQLEDQLATLRSQATDLSRRIDAQYSGVFVGVALPHAEGGAAGDSDAAQLELRTALPDPAELSEASFGELGRSAPKLVAALIQAKERSDPQGWLAFQTEVSSLKLQRNRLEREAEDVAAVLEAARQRERRAGEYNAYEQAVGDWDGAQEDGSDEPSAGQVSKKQSMKVVLITGFESFNVELYKKAAVALARACPGISLRVFSDRDLGPRREEVEAALQGADVFFSSLIFDFDQVEWLRSHVQRVPVRLVFESSLELMESTQVGGFKMAPGGKSKGPPPAVKKVLSLFGSGREEDKMVGYLSFLKIGPKLLKYLPGQKVKDLRTWLTAYSYWNQGGLDNVVSMFLYIAKECFGLEAGSAKPKEVIETPATGCLHPAYDGYFATPAEYMRWYEREGPVRDPAAPTVGILLYRKHVITEQPYIAQLIECMEQYGLRPLPIFINGVEAHTVVRDSLTTTNEQQLLRVGQQTSPTLSRDAVMVDAIVNTVGFPLVGGPAGTMEGGRQSEIAKTILGAKNVPYVVAAPLLIQDMASWVRDGIGGLQSVVLYSLPELDGAIDTVPLGGLVGDNIFLVPERVKRLANRLHKWVALRRTPPQERKLAILVYGFPPGVGATGTAALLNVPKSLESVLAKLREEGYDLGELGEDLQGAGEAIVSALTQQDDQRAIAEGAASVMRRGAGEAERFGVRATAVDVEAKQLKEMLTYPSGWGPSEWGPIPFLPDNDILVRRLEKQWGELGKYRGLSTSARGDSVVSGLQLGNVWIGVQPMLGVEGDPMRLLFERDLTPHPQYAAFYKWLQQDFEASAVLHLGMHGTVEWLPGVQLGNTGFSWSDVLLGDLPNVYVYACNNPSESIIAKRRGYGTIVSYNVPPYGRAGLYKQLSELKGLLSEYRENPEGSDALKGPILELLASAGLQEDCPFEPATAAAAGEGSSSQQHAQQQQQQQLRAEDADAISTEAFSKYASRVYQYLQVLENRLFSEGLHVLGQAPPPEQAAQYLSAYFGGDLPAEAVEVVAAADPREGVDELRARLDRIFRQPTASTSSSSTPAAAAPQPPPEVRQDKLEEAVAIRDLLALNSEELRSVVRALNGEYILPEAGGDLLRDGAGVLPTGRNIHAMDPYRMPSLAALDRGTRAAAAILDAHREASGGEWPETVAVNLWGLDAIKTKGESVAIALHLVGARPVKEGTGRIARFELIPLAEMGVRPRVDVLCNMSGIFRDSFQNVVELLDDCFQRAADADEPPELNFIRKHALAMKAQGLSNPAARLFSNPAGDYGSMVNERVGASTWEDGDELGNTWASRNAFSYGRGGERGTARPEVLQELLKTTDRVVQEIDSVEYGLTDIQEYYANTGALKRAAQAARPGAKVGCSIVEAFSKDVRPRELEEVLRLEYRSKLLNPKWAQAMAAQGSGGAFEISQRMTAMVGWGATTDFREDWTWDQAAETYVFDAEMAAKLRKSNPQAFGNVLRRMLEAAGRGMWNADAETLARLQKLYAEMDDELEGVQR</sequence>
<dbReference type="PANTHER" id="PTHR44119:SF1">
    <property type="entry name" value="MAGNESIUM-CHELATASE SUBUNIT CHLH, CHLOROPLASTIC"/>
    <property type="match status" value="1"/>
</dbReference>
<feature type="coiled-coil region" evidence="10">
    <location>
        <begin position="129"/>
        <end position="156"/>
    </location>
</feature>
<evidence type="ECO:0000259" key="13">
    <source>
        <dbReference type="Pfam" id="PF11965"/>
    </source>
</evidence>
<dbReference type="GO" id="GO:0015995">
    <property type="term" value="P:chlorophyll biosynthetic process"/>
    <property type="evidence" value="ECO:0007669"/>
    <property type="project" value="UniProtKB-KW"/>
</dbReference>
<feature type="domain" description="CobN/magnesium chelatase" evidence="12">
    <location>
        <begin position="357"/>
        <end position="1510"/>
    </location>
</feature>
<accession>A0A9D4TWW6</accession>
<dbReference type="EC" id="6.6.1.1" evidence="2"/>
<dbReference type="OrthoDB" id="10252009at2759"/>
<evidence type="ECO:0000313" key="15">
    <source>
        <dbReference type="Proteomes" id="UP001055712"/>
    </source>
</evidence>
<evidence type="ECO:0000256" key="5">
    <source>
        <dbReference type="ARBA" id="ARBA00022741"/>
    </source>
</evidence>
<organism evidence="14 15">
    <name type="scientific">Chlorella vulgaris</name>
    <name type="common">Green alga</name>
    <dbReference type="NCBI Taxonomy" id="3077"/>
    <lineage>
        <taxon>Eukaryota</taxon>
        <taxon>Viridiplantae</taxon>
        <taxon>Chlorophyta</taxon>
        <taxon>core chlorophytes</taxon>
        <taxon>Trebouxiophyceae</taxon>
        <taxon>Chlorellales</taxon>
        <taxon>Chlorellaceae</taxon>
        <taxon>Chlorella clade</taxon>
        <taxon>Chlorella</taxon>
    </lineage>
</organism>
<comment type="catalytic activity">
    <reaction evidence="9">
        <text>protoporphyrin IX + Mg(2+) + ATP + H2O = Mg-protoporphyrin IX + ADP + phosphate + 3 H(+)</text>
        <dbReference type="Rhea" id="RHEA:13961"/>
        <dbReference type="ChEBI" id="CHEBI:15377"/>
        <dbReference type="ChEBI" id="CHEBI:15378"/>
        <dbReference type="ChEBI" id="CHEBI:18420"/>
        <dbReference type="ChEBI" id="CHEBI:30616"/>
        <dbReference type="ChEBI" id="CHEBI:43474"/>
        <dbReference type="ChEBI" id="CHEBI:57306"/>
        <dbReference type="ChEBI" id="CHEBI:60492"/>
        <dbReference type="ChEBI" id="CHEBI:456216"/>
        <dbReference type="EC" id="6.6.1.1"/>
    </reaction>
</comment>
<dbReference type="NCBIfam" id="TIGR02025">
    <property type="entry name" value="BchH"/>
    <property type="match status" value="1"/>
</dbReference>
<evidence type="ECO:0000313" key="14">
    <source>
        <dbReference type="EMBL" id="KAI3435997.1"/>
    </source>
</evidence>
<comment type="caution">
    <text evidence="14">The sequence shown here is derived from an EMBL/GenBank/DDBJ whole genome shotgun (WGS) entry which is preliminary data.</text>
</comment>
<keyword evidence="5" id="KW-0547">Nucleotide-binding</keyword>
<dbReference type="EMBL" id="SIDB01000002">
    <property type="protein sequence ID" value="KAI3435997.1"/>
    <property type="molecule type" value="Genomic_DNA"/>
</dbReference>
<keyword evidence="4" id="KW-0436">Ligase</keyword>
<evidence type="ECO:0000256" key="7">
    <source>
        <dbReference type="ARBA" id="ARBA00023171"/>
    </source>
</evidence>
<evidence type="ECO:0000256" key="8">
    <source>
        <dbReference type="ARBA" id="ARBA00023444"/>
    </source>
</evidence>
<dbReference type="PANTHER" id="PTHR44119">
    <property type="entry name" value="MAGNESIUM-CHELATASE SUBUNIT CHLH, CHLOROPLASTIC"/>
    <property type="match status" value="1"/>
</dbReference>
<keyword evidence="10" id="KW-0175">Coiled coil</keyword>
<dbReference type="GO" id="GO:0016851">
    <property type="term" value="F:magnesium chelatase activity"/>
    <property type="evidence" value="ECO:0007669"/>
    <property type="project" value="UniProtKB-EC"/>
</dbReference>
<evidence type="ECO:0000256" key="6">
    <source>
        <dbReference type="ARBA" id="ARBA00022840"/>
    </source>
</evidence>
<dbReference type="GO" id="GO:0005524">
    <property type="term" value="F:ATP binding"/>
    <property type="evidence" value="ECO:0007669"/>
    <property type="project" value="UniProtKB-KW"/>
</dbReference>
<proteinExistence type="inferred from homology"/>
<keyword evidence="7" id="KW-0149">Chlorophyll biosynthesis</keyword>
<dbReference type="Proteomes" id="UP001055712">
    <property type="component" value="Unassembled WGS sequence"/>
</dbReference>
<evidence type="ECO:0000256" key="11">
    <source>
        <dbReference type="SAM" id="MobiDB-lite"/>
    </source>
</evidence>
<feature type="region of interest" description="Disordered" evidence="11">
    <location>
        <begin position="1061"/>
        <end position="1084"/>
    </location>
</feature>
<dbReference type="InterPro" id="IPR022571">
    <property type="entry name" value="Mg_chelatase_H_N"/>
</dbReference>
<protein>
    <recommendedName>
        <fullName evidence="2">magnesium chelatase</fullName>
        <ecNumber evidence="2">6.6.1.1</ecNumber>
    </recommendedName>
</protein>
<evidence type="ECO:0000256" key="9">
    <source>
        <dbReference type="ARBA" id="ARBA00048693"/>
    </source>
</evidence>
<evidence type="ECO:0000259" key="12">
    <source>
        <dbReference type="Pfam" id="PF02514"/>
    </source>
</evidence>
<dbReference type="InterPro" id="IPR003672">
    <property type="entry name" value="CobN/Mg_chltase"/>
</dbReference>